<dbReference type="EMBL" id="VDMD01000333">
    <property type="protein sequence ID" value="TRM55109.1"/>
    <property type="molecule type" value="Genomic_DNA"/>
</dbReference>
<accession>A0A550BRE9</accession>
<evidence type="ECO:0000313" key="1">
    <source>
        <dbReference type="EMBL" id="TRM55109.1"/>
    </source>
</evidence>
<reference evidence="1 2" key="1">
    <citation type="journal article" date="2019" name="New Phytol.">
        <title>Comparative genomics reveals unique wood-decay strategies and fruiting body development in the Schizophyllaceae.</title>
        <authorList>
            <person name="Almasi E."/>
            <person name="Sahu N."/>
            <person name="Krizsan K."/>
            <person name="Balint B."/>
            <person name="Kovacs G.M."/>
            <person name="Kiss B."/>
            <person name="Cseklye J."/>
            <person name="Drula E."/>
            <person name="Henrissat B."/>
            <person name="Nagy I."/>
            <person name="Chovatia M."/>
            <person name="Adam C."/>
            <person name="LaButti K."/>
            <person name="Lipzen A."/>
            <person name="Riley R."/>
            <person name="Grigoriev I.V."/>
            <person name="Nagy L.G."/>
        </authorList>
    </citation>
    <scope>NUCLEOTIDE SEQUENCE [LARGE SCALE GENOMIC DNA]</scope>
    <source>
        <strain evidence="1 2">NL-1724</strain>
    </source>
</reference>
<dbReference type="Proteomes" id="UP000320762">
    <property type="component" value="Unassembled WGS sequence"/>
</dbReference>
<dbReference type="OrthoDB" id="3232711at2759"/>
<feature type="non-terminal residue" evidence="1">
    <location>
        <position position="81"/>
    </location>
</feature>
<gene>
    <name evidence="1" type="ORF">BD626DRAFT_353252</name>
</gene>
<sequence>GIKVEYCKAYARVKRWDEEVPLLREEMRRTLVSLEAKGARWEGIAKAENRPGPLGEGARAYAHSQARVYRRLAAHFTELWK</sequence>
<name>A0A550BRE9_9AGAR</name>
<dbReference type="STRING" id="97359.A0A550BRE9"/>
<comment type="caution">
    <text evidence="1">The sequence shown here is derived from an EMBL/GenBank/DDBJ whole genome shotgun (WGS) entry which is preliminary data.</text>
</comment>
<feature type="non-terminal residue" evidence="1">
    <location>
        <position position="1"/>
    </location>
</feature>
<protein>
    <submittedName>
        <fullName evidence="1">Uncharacterized protein</fullName>
    </submittedName>
</protein>
<organism evidence="1 2">
    <name type="scientific">Schizophyllum amplum</name>
    <dbReference type="NCBI Taxonomy" id="97359"/>
    <lineage>
        <taxon>Eukaryota</taxon>
        <taxon>Fungi</taxon>
        <taxon>Dikarya</taxon>
        <taxon>Basidiomycota</taxon>
        <taxon>Agaricomycotina</taxon>
        <taxon>Agaricomycetes</taxon>
        <taxon>Agaricomycetidae</taxon>
        <taxon>Agaricales</taxon>
        <taxon>Schizophyllaceae</taxon>
        <taxon>Schizophyllum</taxon>
    </lineage>
</organism>
<evidence type="ECO:0000313" key="2">
    <source>
        <dbReference type="Proteomes" id="UP000320762"/>
    </source>
</evidence>
<proteinExistence type="predicted"/>
<dbReference type="AlphaFoldDB" id="A0A550BRE9"/>
<keyword evidence="2" id="KW-1185">Reference proteome</keyword>